<evidence type="ECO:0000313" key="2">
    <source>
        <dbReference type="EMBL" id="KAA5605241.1"/>
    </source>
</evidence>
<sequence length="178" mass="19561">MLARPPPHAPKLFWTAMLTAALVRPSLPGSPTPDQRAAAEARLEALRWPGHGPVCPHCNSRHAYRMVCPRSGGVRFKCARCRKPYSARRGTVLERSNVEVRPWLCAMLLFLEDSGRGLPARIQRTCGVSYKTAWSMARRLNEAPDDPVLNALRRETATPTAVHGDAHGTCRSCAGAAR</sequence>
<proteinExistence type="predicted"/>
<accession>A0A5M6IAF5</accession>
<dbReference type="InterPro" id="IPR024442">
    <property type="entry name" value="Transposase_Zn_ribbon"/>
</dbReference>
<dbReference type="RefSeq" id="WP_150062621.1">
    <property type="nucleotide sequence ID" value="NZ_JACIGJ010000009.1"/>
</dbReference>
<comment type="caution">
    <text evidence="2">The sequence shown here is derived from an EMBL/GenBank/DDBJ whole genome shotgun (WGS) entry which is preliminary data.</text>
</comment>
<gene>
    <name evidence="2" type="ORF">F1188_11770</name>
</gene>
<feature type="domain" description="Transposase zinc-ribbon" evidence="1">
    <location>
        <begin position="37"/>
        <end position="83"/>
    </location>
</feature>
<dbReference type="OrthoDB" id="271821at2"/>
<evidence type="ECO:0000259" key="1">
    <source>
        <dbReference type="Pfam" id="PF12760"/>
    </source>
</evidence>
<dbReference type="Proteomes" id="UP000324065">
    <property type="component" value="Unassembled WGS sequence"/>
</dbReference>
<dbReference type="AlphaFoldDB" id="A0A5M6IAF5"/>
<dbReference type="EMBL" id="VWPJ01000010">
    <property type="protein sequence ID" value="KAA5605241.1"/>
    <property type="molecule type" value="Genomic_DNA"/>
</dbReference>
<protein>
    <submittedName>
        <fullName evidence="2">Transposase</fullName>
    </submittedName>
</protein>
<evidence type="ECO:0000313" key="3">
    <source>
        <dbReference type="Proteomes" id="UP000324065"/>
    </source>
</evidence>
<organism evidence="2 3">
    <name type="scientific">Roseospira marina</name>
    <dbReference type="NCBI Taxonomy" id="140057"/>
    <lineage>
        <taxon>Bacteria</taxon>
        <taxon>Pseudomonadati</taxon>
        <taxon>Pseudomonadota</taxon>
        <taxon>Alphaproteobacteria</taxon>
        <taxon>Rhodospirillales</taxon>
        <taxon>Rhodospirillaceae</taxon>
        <taxon>Roseospira</taxon>
    </lineage>
</organism>
<reference evidence="2 3" key="1">
    <citation type="submission" date="2019-09" db="EMBL/GenBank/DDBJ databases">
        <title>Genome sequence of Roseospira marina, one of the more divergent members of the non-sulfur purple photosynthetic bacterial family, the Rhodospirillaceae.</title>
        <authorList>
            <person name="Meyer T."/>
            <person name="Kyndt J."/>
        </authorList>
    </citation>
    <scope>NUCLEOTIDE SEQUENCE [LARGE SCALE GENOMIC DNA]</scope>
    <source>
        <strain evidence="2 3">DSM 15113</strain>
    </source>
</reference>
<keyword evidence="3" id="KW-1185">Reference proteome</keyword>
<name>A0A5M6IAF5_9PROT</name>
<dbReference type="Pfam" id="PF12760">
    <property type="entry name" value="Zn_ribbon_IS1595"/>
    <property type="match status" value="1"/>
</dbReference>